<dbReference type="InterPro" id="IPR008040">
    <property type="entry name" value="Hydant_A_N"/>
</dbReference>
<dbReference type="PANTHER" id="PTHR11365">
    <property type="entry name" value="5-OXOPROLINASE RELATED"/>
    <property type="match status" value="1"/>
</dbReference>
<sequence length="687" mass="72921">MSGRMIGVDVGGTFTDVFVLNETDGTAAVAKVPTTRPDQSGGFLDGIGREVSDLSEISVVVHGTTAGTNALLERKGAKTGVICTEGLRDVLEMRRRDRPRTWGLRGDFEPVVDRRDRLEVPERTLASGDIRTPVDLDAVRKAAEQLLDQKCEAVSILFANSYANPSNEAAAVAAVREIWPNPHVSASSEILPEIREFERFSTTALNAYLQPEVSGYLGRLEDALKRGGFDGEFMIVQSNGGVMAVDTACRLPVRTALSGPAAGVIAAGYIAQSAGFDNIITGDMGGTSFDVSLIAEGHSMLSPQTSIDFGMVVRAPMIEITTIGAGGGSIAWVDKGGLLNIGPESAGSTPGPVAYGQGNTRPTVTDANVVLGRIDPDNPIGGKLERLDVEAAKKAIDEHVGKPLGLETMQAAEAILKVANSRMAGAIRLVSIERGFDPKRFAFMPFGGGGALHAGAMLAEVGIARAIVPRYPGVTSAMGCVIADMRQDFVQTINTLVSGLNEAALGDYMQSHTDQGMALLDAARTTFEAREVSFELDMAYVGQTHTVAVPLTVAVQDWQVTPPSKAEIEKAFDAAYQGTFGRLLKGGTRRILNLRSAVTGKRPKFDLSTLAPTTSGEAVPKSKRQVHFEDDWHETAIYDRLALPVGTVITGPAILEQPDTTVLIEPHLQGRVDSFGNTIIEPAEGKA</sequence>
<dbReference type="Pfam" id="PF05378">
    <property type="entry name" value="Hydant_A_N"/>
    <property type="match status" value="1"/>
</dbReference>
<dbReference type="Proteomes" id="UP000468591">
    <property type="component" value="Unassembled WGS sequence"/>
</dbReference>
<evidence type="ECO:0000313" key="4">
    <source>
        <dbReference type="EMBL" id="NEK23661.1"/>
    </source>
</evidence>
<dbReference type="RefSeq" id="WP_164354584.1">
    <property type="nucleotide sequence ID" value="NZ_JAABNT010000009.1"/>
</dbReference>
<feature type="domain" description="Hydantoinase/oxoprolinase N-terminal" evidence="2">
    <location>
        <begin position="6"/>
        <end position="178"/>
    </location>
</feature>
<comment type="caution">
    <text evidence="4">The sequence shown here is derived from an EMBL/GenBank/DDBJ whole genome shotgun (WGS) entry which is preliminary data.</text>
</comment>
<evidence type="ECO:0000259" key="2">
    <source>
        <dbReference type="Pfam" id="PF05378"/>
    </source>
</evidence>
<name>A0A6P0CBQ6_9RHOB</name>
<dbReference type="InterPro" id="IPR045079">
    <property type="entry name" value="Oxoprolinase-like"/>
</dbReference>
<dbReference type="InterPro" id="IPR049517">
    <property type="entry name" value="ACX-like_C"/>
</dbReference>
<keyword evidence="5" id="KW-1185">Reference proteome</keyword>
<feature type="domain" description="Acetophenone carboxylase-like C-terminal" evidence="3">
    <location>
        <begin position="528"/>
        <end position="675"/>
    </location>
</feature>
<evidence type="ECO:0000259" key="1">
    <source>
        <dbReference type="Pfam" id="PF01968"/>
    </source>
</evidence>
<feature type="domain" description="Hydantoinase A/oxoprolinase" evidence="1">
    <location>
        <begin position="199"/>
        <end position="488"/>
    </location>
</feature>
<accession>A0A6P0CBQ6</accession>
<organism evidence="4 5">
    <name type="scientific">Sulfitobacter sediminilitoris</name>
    <dbReference type="NCBI Taxonomy" id="2698830"/>
    <lineage>
        <taxon>Bacteria</taxon>
        <taxon>Pseudomonadati</taxon>
        <taxon>Pseudomonadota</taxon>
        <taxon>Alphaproteobacteria</taxon>
        <taxon>Rhodobacterales</taxon>
        <taxon>Roseobacteraceae</taxon>
        <taxon>Sulfitobacter</taxon>
    </lineage>
</organism>
<dbReference type="AlphaFoldDB" id="A0A6P0CBQ6"/>
<dbReference type="Pfam" id="PF19278">
    <property type="entry name" value="Hydant_A_C"/>
    <property type="match status" value="1"/>
</dbReference>
<proteinExistence type="predicted"/>
<gene>
    <name evidence="4" type="ORF">GV827_14765</name>
</gene>
<dbReference type="Pfam" id="PF01968">
    <property type="entry name" value="Hydantoinase_A"/>
    <property type="match status" value="1"/>
</dbReference>
<dbReference type="GO" id="GO:0006749">
    <property type="term" value="P:glutathione metabolic process"/>
    <property type="evidence" value="ECO:0007669"/>
    <property type="project" value="TreeGrafter"/>
</dbReference>
<dbReference type="PANTHER" id="PTHR11365:SF23">
    <property type="entry name" value="HYPOTHETICAL 5-OXOPROLINASE (EUROFUNG)-RELATED"/>
    <property type="match status" value="1"/>
</dbReference>
<dbReference type="GO" id="GO:0005829">
    <property type="term" value="C:cytosol"/>
    <property type="evidence" value="ECO:0007669"/>
    <property type="project" value="TreeGrafter"/>
</dbReference>
<dbReference type="EMBL" id="JAABNT010000009">
    <property type="protein sequence ID" value="NEK23661.1"/>
    <property type="molecule type" value="Genomic_DNA"/>
</dbReference>
<dbReference type="GO" id="GO:0017168">
    <property type="term" value="F:5-oxoprolinase (ATP-hydrolyzing) activity"/>
    <property type="evidence" value="ECO:0007669"/>
    <property type="project" value="TreeGrafter"/>
</dbReference>
<reference evidence="4 5" key="1">
    <citation type="submission" date="2020-01" db="EMBL/GenBank/DDBJ databases">
        <title>Sulfitobacter sediminilitoris sp. nov., isolated from a tidal flat.</title>
        <authorList>
            <person name="Park S."/>
            <person name="Yoon J.-H."/>
        </authorList>
    </citation>
    <scope>NUCLEOTIDE SEQUENCE [LARGE SCALE GENOMIC DNA]</scope>
    <source>
        <strain evidence="4 5">JBTF-M27</strain>
    </source>
</reference>
<dbReference type="InterPro" id="IPR002821">
    <property type="entry name" value="Hydantoinase_A"/>
</dbReference>
<protein>
    <submittedName>
        <fullName evidence="4">Hydantoinase/oxoprolinase family protein</fullName>
    </submittedName>
</protein>
<evidence type="ECO:0000259" key="3">
    <source>
        <dbReference type="Pfam" id="PF19278"/>
    </source>
</evidence>
<evidence type="ECO:0000313" key="5">
    <source>
        <dbReference type="Proteomes" id="UP000468591"/>
    </source>
</evidence>